<evidence type="ECO:0000313" key="3">
    <source>
        <dbReference type="Proteomes" id="UP000281553"/>
    </source>
</evidence>
<name>A0A3P7LSI2_DIBLA</name>
<organism evidence="2 3">
    <name type="scientific">Dibothriocephalus latus</name>
    <name type="common">Fish tapeworm</name>
    <name type="synonym">Diphyllobothrium latum</name>
    <dbReference type="NCBI Taxonomy" id="60516"/>
    <lineage>
        <taxon>Eukaryota</taxon>
        <taxon>Metazoa</taxon>
        <taxon>Spiralia</taxon>
        <taxon>Lophotrochozoa</taxon>
        <taxon>Platyhelminthes</taxon>
        <taxon>Cestoda</taxon>
        <taxon>Eucestoda</taxon>
        <taxon>Diphyllobothriidea</taxon>
        <taxon>Diphyllobothriidae</taxon>
        <taxon>Dibothriocephalus</taxon>
    </lineage>
</organism>
<reference evidence="2 3" key="1">
    <citation type="submission" date="2018-11" db="EMBL/GenBank/DDBJ databases">
        <authorList>
            <consortium name="Pathogen Informatics"/>
        </authorList>
    </citation>
    <scope>NUCLEOTIDE SEQUENCE [LARGE SCALE GENOMIC DNA]</scope>
</reference>
<dbReference type="Proteomes" id="UP000281553">
    <property type="component" value="Unassembled WGS sequence"/>
</dbReference>
<gene>
    <name evidence="2" type="ORF">DILT_LOCUS10498</name>
</gene>
<feature type="compositionally biased region" description="Polar residues" evidence="1">
    <location>
        <begin position="76"/>
        <end position="91"/>
    </location>
</feature>
<dbReference type="AlphaFoldDB" id="A0A3P7LSI2"/>
<proteinExistence type="predicted"/>
<evidence type="ECO:0000313" key="2">
    <source>
        <dbReference type="EMBL" id="VDN14667.1"/>
    </source>
</evidence>
<feature type="region of interest" description="Disordered" evidence="1">
    <location>
        <begin position="73"/>
        <end position="111"/>
    </location>
</feature>
<evidence type="ECO:0000256" key="1">
    <source>
        <dbReference type="SAM" id="MobiDB-lite"/>
    </source>
</evidence>
<protein>
    <submittedName>
        <fullName evidence="2">Uncharacterized protein</fullName>
    </submittedName>
</protein>
<dbReference type="EMBL" id="UYRU01059957">
    <property type="protein sequence ID" value="VDN14667.1"/>
    <property type="molecule type" value="Genomic_DNA"/>
</dbReference>
<accession>A0A3P7LSI2</accession>
<keyword evidence="3" id="KW-1185">Reference proteome</keyword>
<sequence>MITELIKDYDQLVSGCFTQNRQLDEEVKRTSAKVALLAVSEKNQALERVQSLERQLHANSRVLKLEAQLQEKVNERQQASSPDNQLSTQMAGLQLNPAEGDRSQEVSGQSA</sequence>